<dbReference type="GO" id="GO:0022904">
    <property type="term" value="P:respiratory electron transport chain"/>
    <property type="evidence" value="ECO:0007669"/>
    <property type="project" value="TreeGrafter"/>
</dbReference>
<dbReference type="PANTHER" id="PTHR43716:SF2">
    <property type="entry name" value="BLL6224 PROTEIN"/>
    <property type="match status" value="1"/>
</dbReference>
<dbReference type="PROSITE" id="PS51387">
    <property type="entry name" value="FAD_PCMH"/>
    <property type="match status" value="1"/>
</dbReference>
<dbReference type="GO" id="GO:0003824">
    <property type="term" value="F:catalytic activity"/>
    <property type="evidence" value="ECO:0007669"/>
    <property type="project" value="InterPro"/>
</dbReference>
<keyword evidence="3" id="KW-0274">FAD</keyword>
<reference evidence="5 6" key="1">
    <citation type="submission" date="2020-04" db="EMBL/GenBank/DDBJ databases">
        <title>Description of novel Gluconacetobacter.</title>
        <authorList>
            <person name="Sombolestani A."/>
        </authorList>
    </citation>
    <scope>NUCLEOTIDE SEQUENCE [LARGE SCALE GENOMIC DNA]</scope>
    <source>
        <strain evidence="5 6">LMG 27724</strain>
    </source>
</reference>
<dbReference type="Gene3D" id="3.30.70.2740">
    <property type="match status" value="1"/>
</dbReference>
<proteinExistence type="inferred from homology"/>
<evidence type="ECO:0000313" key="6">
    <source>
        <dbReference type="Proteomes" id="UP000577891"/>
    </source>
</evidence>
<dbReference type="InterPro" id="IPR006094">
    <property type="entry name" value="Oxid_FAD_bind_N"/>
</dbReference>
<keyword evidence="6" id="KW-1185">Reference proteome</keyword>
<comment type="similarity">
    <text evidence="1">Belongs to the FAD-binding oxidoreductase/transferase type 4 family.</text>
</comment>
<dbReference type="Gene3D" id="1.10.45.10">
    <property type="entry name" value="Vanillyl-alcohol Oxidase, Chain A, domain 4"/>
    <property type="match status" value="1"/>
</dbReference>
<dbReference type="InterPro" id="IPR016164">
    <property type="entry name" value="FAD-linked_Oxase-like_C"/>
</dbReference>
<evidence type="ECO:0000256" key="3">
    <source>
        <dbReference type="ARBA" id="ARBA00022827"/>
    </source>
</evidence>
<evidence type="ECO:0000256" key="2">
    <source>
        <dbReference type="ARBA" id="ARBA00022630"/>
    </source>
</evidence>
<accession>A0A7W4IZ20</accession>
<dbReference type="EMBL" id="JABEQE010000003">
    <property type="protein sequence ID" value="MBB2171518.1"/>
    <property type="molecule type" value="Genomic_DNA"/>
</dbReference>
<dbReference type="AlphaFoldDB" id="A0A7W4IZ20"/>
<organism evidence="5 6">
    <name type="scientific">Gluconacetobacter asukensis</name>
    <dbReference type="NCBI Taxonomy" id="1017181"/>
    <lineage>
        <taxon>Bacteria</taxon>
        <taxon>Pseudomonadati</taxon>
        <taxon>Pseudomonadota</taxon>
        <taxon>Alphaproteobacteria</taxon>
        <taxon>Acetobacterales</taxon>
        <taxon>Acetobacteraceae</taxon>
        <taxon>Gluconacetobacter</taxon>
    </lineage>
</organism>
<evidence type="ECO:0000256" key="1">
    <source>
        <dbReference type="ARBA" id="ARBA00008000"/>
    </source>
</evidence>
<dbReference type="InterPro" id="IPR016171">
    <property type="entry name" value="Vanillyl_alc_oxidase_C-sub2"/>
</dbReference>
<comment type="caution">
    <text evidence="5">The sequence shown here is derived from an EMBL/GenBank/DDBJ whole genome shotgun (WGS) entry which is preliminary data.</text>
</comment>
<protein>
    <submittedName>
        <fullName evidence="5">FAD-binding oxidoreductase</fullName>
    </submittedName>
</protein>
<gene>
    <name evidence="5" type="ORF">HLH35_05180</name>
</gene>
<dbReference type="Pfam" id="PF01565">
    <property type="entry name" value="FAD_binding_4"/>
    <property type="match status" value="1"/>
</dbReference>
<dbReference type="RefSeq" id="WP_182978123.1">
    <property type="nucleotide sequence ID" value="NZ_BAABGB010000027.1"/>
</dbReference>
<evidence type="ECO:0000313" key="5">
    <source>
        <dbReference type="EMBL" id="MBB2171518.1"/>
    </source>
</evidence>
<name>A0A7W4IZ20_9PROT</name>
<dbReference type="InterPro" id="IPR036318">
    <property type="entry name" value="FAD-bd_PCMH-like_sf"/>
</dbReference>
<dbReference type="Proteomes" id="UP000577891">
    <property type="component" value="Unassembled WGS sequence"/>
</dbReference>
<dbReference type="InterPro" id="IPR016167">
    <property type="entry name" value="FAD-bd_PCMH_sub1"/>
</dbReference>
<dbReference type="GO" id="GO:0071949">
    <property type="term" value="F:FAD binding"/>
    <property type="evidence" value="ECO:0007669"/>
    <property type="project" value="InterPro"/>
</dbReference>
<dbReference type="PANTHER" id="PTHR43716">
    <property type="entry name" value="D-2-HYDROXYGLUTARATE DEHYDROGENASE, MITOCHONDRIAL"/>
    <property type="match status" value="1"/>
</dbReference>
<keyword evidence="2" id="KW-0285">Flavoprotein</keyword>
<dbReference type="SUPFAM" id="SSF55103">
    <property type="entry name" value="FAD-linked oxidases, C-terminal domain"/>
    <property type="match status" value="1"/>
</dbReference>
<dbReference type="Gene3D" id="3.30.465.10">
    <property type="match status" value="1"/>
</dbReference>
<dbReference type="Pfam" id="PF02913">
    <property type="entry name" value="FAD-oxidase_C"/>
    <property type="match status" value="1"/>
</dbReference>
<dbReference type="SUPFAM" id="SSF56176">
    <property type="entry name" value="FAD-binding/transporter-associated domain-like"/>
    <property type="match status" value="1"/>
</dbReference>
<dbReference type="Gene3D" id="3.30.70.2190">
    <property type="match status" value="1"/>
</dbReference>
<sequence length="482" mass="50461">MTATPSSAPPTADLLARLADLLGPSGILTETSDVAPYCTDWRSLYHGRAAAVLRPASTAELAQAVSLCAAAGVAMVPQGGNTSMVGGATPDESGRDIVVCLSRMNRVRQIDPLDHTMDIEAGVTLKAAQDAAREAGLMLPLSISSEGSAQIGGVLATNAGGNNTVRYGNARELVLGLEVVLPDGSVFNGLRRLRKDNTGYALRQLFVGSEGTLGFITSAILQLQPQPRAVEAALCAVADAGAALALFSAFRAQDPALIQAFEYMSGAGMDLVTRLVPGTSLPLAEPAPAYVLVELATPRRNADLRTVLEDVLACMFEAGTVSDAVIAESEGQRLALWKLREEHAEAQRRAGASVKNDVSVPVSRVPELIDRASAACAALIPGIRPAPFGHIGDGNIHFNLVQPEGMDPAAFLAQDHRIMDAVAAIVRDLDGSFSAEHGVGRLKPYMMPGWRGGAELATMRRIKDAIDPHGLMNPGTLFPPAG</sequence>
<dbReference type="InterPro" id="IPR016166">
    <property type="entry name" value="FAD-bd_PCMH"/>
</dbReference>
<dbReference type="Gene3D" id="3.30.43.10">
    <property type="entry name" value="Uridine Diphospho-n-acetylenolpyruvylglucosamine Reductase, domain 2"/>
    <property type="match status" value="1"/>
</dbReference>
<feature type="domain" description="FAD-binding PCMH-type" evidence="4">
    <location>
        <begin position="45"/>
        <end position="226"/>
    </location>
</feature>
<dbReference type="InterPro" id="IPR051264">
    <property type="entry name" value="FAD-oxidored/transferase_4"/>
</dbReference>
<dbReference type="InterPro" id="IPR016169">
    <property type="entry name" value="FAD-bd_PCMH_sub2"/>
</dbReference>
<dbReference type="InterPro" id="IPR004113">
    <property type="entry name" value="FAD-bd_oxidored_4_C"/>
</dbReference>
<evidence type="ECO:0000259" key="4">
    <source>
        <dbReference type="PROSITE" id="PS51387"/>
    </source>
</evidence>